<sequence length="99" mass="11325">RFLRVGICLLVRRFTHYTHHAEESGQVHDKKESFEIIARQDVSVNMIFVIVRALFKVTTHGLDTASRMYTSTTESVTGPKLMKIIHFNLSYGNVTDLVT</sequence>
<organism evidence="1 2">
    <name type="scientific">Paramuricea clavata</name>
    <name type="common">Red gorgonian</name>
    <name type="synonym">Violescent sea-whip</name>
    <dbReference type="NCBI Taxonomy" id="317549"/>
    <lineage>
        <taxon>Eukaryota</taxon>
        <taxon>Metazoa</taxon>
        <taxon>Cnidaria</taxon>
        <taxon>Anthozoa</taxon>
        <taxon>Octocorallia</taxon>
        <taxon>Malacalcyonacea</taxon>
        <taxon>Plexauridae</taxon>
        <taxon>Paramuricea</taxon>
    </lineage>
</organism>
<reference evidence="1" key="1">
    <citation type="submission" date="2020-04" db="EMBL/GenBank/DDBJ databases">
        <authorList>
            <person name="Alioto T."/>
            <person name="Alioto T."/>
            <person name="Gomez Garrido J."/>
        </authorList>
    </citation>
    <scope>NUCLEOTIDE SEQUENCE</scope>
    <source>
        <strain evidence="1">A484AB</strain>
    </source>
</reference>
<proteinExistence type="predicted"/>
<dbReference type="AlphaFoldDB" id="A0A6S7GIA8"/>
<evidence type="ECO:0000313" key="1">
    <source>
        <dbReference type="EMBL" id="CAB3993154.1"/>
    </source>
</evidence>
<dbReference type="Proteomes" id="UP001152795">
    <property type="component" value="Unassembled WGS sequence"/>
</dbReference>
<feature type="non-terminal residue" evidence="1">
    <location>
        <position position="99"/>
    </location>
</feature>
<evidence type="ECO:0000313" key="2">
    <source>
        <dbReference type="Proteomes" id="UP001152795"/>
    </source>
</evidence>
<gene>
    <name evidence="1" type="ORF">PACLA_8A070048</name>
</gene>
<accession>A0A6S7GIA8</accession>
<protein>
    <submittedName>
        <fullName evidence="1">Uncharacterized protein</fullName>
    </submittedName>
</protein>
<keyword evidence="2" id="KW-1185">Reference proteome</keyword>
<dbReference type="EMBL" id="CACRXK020002197">
    <property type="protein sequence ID" value="CAB3993154.1"/>
    <property type="molecule type" value="Genomic_DNA"/>
</dbReference>
<name>A0A6S7GIA8_PARCT</name>
<comment type="caution">
    <text evidence="1">The sequence shown here is derived from an EMBL/GenBank/DDBJ whole genome shotgun (WGS) entry which is preliminary data.</text>
</comment>